<organism evidence="1 2">
    <name type="scientific">Smallanthus sonchifolius</name>
    <dbReference type="NCBI Taxonomy" id="185202"/>
    <lineage>
        <taxon>Eukaryota</taxon>
        <taxon>Viridiplantae</taxon>
        <taxon>Streptophyta</taxon>
        <taxon>Embryophyta</taxon>
        <taxon>Tracheophyta</taxon>
        <taxon>Spermatophyta</taxon>
        <taxon>Magnoliopsida</taxon>
        <taxon>eudicotyledons</taxon>
        <taxon>Gunneridae</taxon>
        <taxon>Pentapetalae</taxon>
        <taxon>asterids</taxon>
        <taxon>campanulids</taxon>
        <taxon>Asterales</taxon>
        <taxon>Asteraceae</taxon>
        <taxon>Asteroideae</taxon>
        <taxon>Heliantheae alliance</taxon>
        <taxon>Millerieae</taxon>
        <taxon>Smallanthus</taxon>
    </lineage>
</organism>
<evidence type="ECO:0000313" key="2">
    <source>
        <dbReference type="Proteomes" id="UP001056120"/>
    </source>
</evidence>
<protein>
    <submittedName>
        <fullName evidence="1">Uncharacterized protein</fullName>
    </submittedName>
</protein>
<dbReference type="EMBL" id="CM042042">
    <property type="protein sequence ID" value="KAI3704189.1"/>
    <property type="molecule type" value="Genomic_DNA"/>
</dbReference>
<evidence type="ECO:0000313" key="1">
    <source>
        <dbReference type="EMBL" id="KAI3704189.1"/>
    </source>
</evidence>
<proteinExistence type="predicted"/>
<comment type="caution">
    <text evidence="1">The sequence shown here is derived from an EMBL/GenBank/DDBJ whole genome shotgun (WGS) entry which is preliminary data.</text>
</comment>
<sequence length="254" mass="29746">MKSIREKEKESVKERLIAPKTYAGVYLRRKLPKDVPYEPPLENKSKKRRCDVYTSRFDTQKLLLEARIKELDATKLKPHVNVEEASKEIYSTHTVKASVKVTEESKATWFKKKPKTRGKYQGFKDGEHIFKLTVYDLKTPAQLKMLTTHPKGYDYEISMRRMANDGFQAYKKNPSVSTSRMTKFKYNVQKRLGEHLEKLRMYEFAQMRCLTPDDIATLSSMPIHCKPGSEFYVKDFENLLCSLSREVRGILQEE</sequence>
<accession>A0ACB9A1V4</accession>
<gene>
    <name evidence="1" type="ORF">L1987_74404</name>
</gene>
<name>A0ACB9A1V4_9ASTR</name>
<reference evidence="2" key="1">
    <citation type="journal article" date="2022" name="Mol. Ecol. Resour.">
        <title>The genomes of chicory, endive, great burdock and yacon provide insights into Asteraceae palaeo-polyploidization history and plant inulin production.</title>
        <authorList>
            <person name="Fan W."/>
            <person name="Wang S."/>
            <person name="Wang H."/>
            <person name="Wang A."/>
            <person name="Jiang F."/>
            <person name="Liu H."/>
            <person name="Zhao H."/>
            <person name="Xu D."/>
            <person name="Zhang Y."/>
        </authorList>
    </citation>
    <scope>NUCLEOTIDE SEQUENCE [LARGE SCALE GENOMIC DNA]</scope>
    <source>
        <strain evidence="2">cv. Yunnan</strain>
    </source>
</reference>
<dbReference type="Proteomes" id="UP001056120">
    <property type="component" value="Linkage Group LG25"/>
</dbReference>
<reference evidence="1 2" key="2">
    <citation type="journal article" date="2022" name="Mol. Ecol. Resour.">
        <title>The genomes of chicory, endive, great burdock and yacon provide insights into Asteraceae paleo-polyploidization history and plant inulin production.</title>
        <authorList>
            <person name="Fan W."/>
            <person name="Wang S."/>
            <person name="Wang H."/>
            <person name="Wang A."/>
            <person name="Jiang F."/>
            <person name="Liu H."/>
            <person name="Zhao H."/>
            <person name="Xu D."/>
            <person name="Zhang Y."/>
        </authorList>
    </citation>
    <scope>NUCLEOTIDE SEQUENCE [LARGE SCALE GENOMIC DNA]</scope>
    <source>
        <strain evidence="2">cv. Yunnan</strain>
        <tissue evidence="1">Leaves</tissue>
    </source>
</reference>
<keyword evidence="2" id="KW-1185">Reference proteome</keyword>